<reference evidence="3" key="1">
    <citation type="journal article" date="2014" name="Front. Microbiol.">
        <title>High frequency of phylogenetically diverse reductive dehalogenase-homologous genes in deep subseafloor sedimentary metagenomes.</title>
        <authorList>
            <person name="Kawai M."/>
            <person name="Futagami T."/>
            <person name="Toyoda A."/>
            <person name="Takaki Y."/>
            <person name="Nishi S."/>
            <person name="Hori S."/>
            <person name="Arai W."/>
            <person name="Tsubouchi T."/>
            <person name="Morono Y."/>
            <person name="Uchiyama I."/>
            <person name="Ito T."/>
            <person name="Fujiyama A."/>
            <person name="Inagaki F."/>
            <person name="Takami H."/>
        </authorList>
    </citation>
    <scope>NUCLEOTIDE SEQUENCE</scope>
    <source>
        <strain evidence="3">Expedition CK06-06</strain>
    </source>
</reference>
<organism evidence="3">
    <name type="scientific">marine sediment metagenome</name>
    <dbReference type="NCBI Taxonomy" id="412755"/>
    <lineage>
        <taxon>unclassified sequences</taxon>
        <taxon>metagenomes</taxon>
        <taxon>ecological metagenomes</taxon>
    </lineage>
</organism>
<dbReference type="InterPro" id="IPR058163">
    <property type="entry name" value="LysR-type_TF_proteobact-type"/>
</dbReference>
<proteinExistence type="inferred from homology"/>
<dbReference type="GO" id="GO:0043565">
    <property type="term" value="F:sequence-specific DNA binding"/>
    <property type="evidence" value="ECO:0007669"/>
    <property type="project" value="TreeGrafter"/>
</dbReference>
<feature type="domain" description="LysR substrate-binding" evidence="2">
    <location>
        <begin position="25"/>
        <end position="142"/>
    </location>
</feature>
<sequence>AFFERSQRALAELDEAERSVAAGAAPRGRVRVNCSVVFGQCLLMPALPKFLARYPEVTLDVDLTDRVVDLVDERADVAMRHGRLPSSRLVARHLGDSRKAIVAAPAYLRRHGTPTIVKELEKHVRLGFNYAHSTETWPLRERRGGTASLPINGPAR</sequence>
<dbReference type="SUPFAM" id="SSF53850">
    <property type="entry name" value="Periplasmic binding protein-like II"/>
    <property type="match status" value="1"/>
</dbReference>
<dbReference type="AlphaFoldDB" id="X1EJQ8"/>
<feature type="non-terminal residue" evidence="3">
    <location>
        <position position="1"/>
    </location>
</feature>
<comment type="similarity">
    <text evidence="1">Belongs to the LysR transcriptional regulatory family.</text>
</comment>
<dbReference type="Pfam" id="PF03466">
    <property type="entry name" value="LysR_substrate"/>
    <property type="match status" value="1"/>
</dbReference>
<evidence type="ECO:0000256" key="1">
    <source>
        <dbReference type="ARBA" id="ARBA00009437"/>
    </source>
</evidence>
<feature type="non-terminal residue" evidence="3">
    <location>
        <position position="156"/>
    </location>
</feature>
<gene>
    <name evidence="3" type="ORF">S03H2_25461</name>
</gene>
<dbReference type="GO" id="GO:0003700">
    <property type="term" value="F:DNA-binding transcription factor activity"/>
    <property type="evidence" value="ECO:0007669"/>
    <property type="project" value="TreeGrafter"/>
</dbReference>
<dbReference type="InterPro" id="IPR005119">
    <property type="entry name" value="LysR_subst-bd"/>
</dbReference>
<dbReference type="PANTHER" id="PTHR30537:SF71">
    <property type="entry name" value="TRANSCRIPTIONAL REGULATORY PROTEIN"/>
    <property type="match status" value="1"/>
</dbReference>
<evidence type="ECO:0000313" key="3">
    <source>
        <dbReference type="EMBL" id="GAH32852.1"/>
    </source>
</evidence>
<dbReference type="EMBL" id="BARU01014419">
    <property type="protein sequence ID" value="GAH32852.1"/>
    <property type="molecule type" value="Genomic_DNA"/>
</dbReference>
<evidence type="ECO:0000259" key="2">
    <source>
        <dbReference type="Pfam" id="PF03466"/>
    </source>
</evidence>
<name>X1EJQ8_9ZZZZ</name>
<accession>X1EJQ8</accession>
<protein>
    <recommendedName>
        <fullName evidence="2">LysR substrate-binding domain-containing protein</fullName>
    </recommendedName>
</protein>
<dbReference type="PANTHER" id="PTHR30537">
    <property type="entry name" value="HTH-TYPE TRANSCRIPTIONAL REGULATOR"/>
    <property type="match status" value="1"/>
</dbReference>
<dbReference type="Gene3D" id="3.40.190.290">
    <property type="match status" value="1"/>
</dbReference>
<dbReference type="GO" id="GO:0006351">
    <property type="term" value="P:DNA-templated transcription"/>
    <property type="evidence" value="ECO:0007669"/>
    <property type="project" value="TreeGrafter"/>
</dbReference>
<comment type="caution">
    <text evidence="3">The sequence shown here is derived from an EMBL/GenBank/DDBJ whole genome shotgun (WGS) entry which is preliminary data.</text>
</comment>